<keyword evidence="1" id="KW-0732">Signal</keyword>
<dbReference type="SUPFAM" id="SSF55486">
    <property type="entry name" value="Metalloproteases ('zincins'), catalytic domain"/>
    <property type="match status" value="1"/>
</dbReference>
<evidence type="ECO:0000313" key="7">
    <source>
        <dbReference type="Proteomes" id="UP000431913"/>
    </source>
</evidence>
<dbReference type="EMBL" id="JXXK01000002">
    <property type="protein sequence ID" value="KJF41097.1"/>
    <property type="molecule type" value="Genomic_DNA"/>
</dbReference>
<dbReference type="PANTHER" id="PTHR11804:SF84">
    <property type="entry name" value="SACCHAROLYSIN"/>
    <property type="match status" value="1"/>
</dbReference>
<dbReference type="PANTHER" id="PTHR11804">
    <property type="entry name" value="PROTEASE M3 THIMET OLIGOPEPTIDASE-RELATED"/>
    <property type="match status" value="1"/>
</dbReference>
<dbReference type="Proteomes" id="UP000431913">
    <property type="component" value="Unassembled WGS sequence"/>
</dbReference>
<dbReference type="GO" id="GO:0006508">
    <property type="term" value="P:proteolysis"/>
    <property type="evidence" value="ECO:0007669"/>
    <property type="project" value="InterPro"/>
</dbReference>
<evidence type="ECO:0000256" key="1">
    <source>
        <dbReference type="SAM" id="SignalP"/>
    </source>
</evidence>
<dbReference type="Gene3D" id="1.10.1370.30">
    <property type="match status" value="1"/>
</dbReference>
<accession>A0A0D8J2F5</accession>
<dbReference type="GO" id="GO:0004222">
    <property type="term" value="F:metalloendopeptidase activity"/>
    <property type="evidence" value="ECO:0007669"/>
    <property type="project" value="InterPro"/>
</dbReference>
<reference evidence="3 6" key="2">
    <citation type="submission" date="2015-10" db="EMBL/GenBank/DDBJ databases">
        <title>A novel member of the family Ruminococcaceae isolated from human faeces.</title>
        <authorList>
            <person name="Shkoporov A.N."/>
            <person name="Chaplin A.V."/>
            <person name="Motuzova O.V."/>
            <person name="Kafarskaia L.I."/>
            <person name="Efimov B.A."/>
        </authorList>
    </citation>
    <scope>NUCLEOTIDE SEQUENCE [LARGE SCALE GENOMIC DNA]</scope>
    <source>
        <strain evidence="3 6">668</strain>
    </source>
</reference>
<evidence type="ECO:0000313" key="6">
    <source>
        <dbReference type="Proteomes" id="UP000053433"/>
    </source>
</evidence>
<dbReference type="Proteomes" id="UP000032483">
    <property type="component" value="Unassembled WGS sequence"/>
</dbReference>
<evidence type="ECO:0000313" key="4">
    <source>
        <dbReference type="EMBL" id="MST92031.1"/>
    </source>
</evidence>
<protein>
    <submittedName>
        <fullName evidence="4">M3 family oligoendopeptidase</fullName>
    </submittedName>
    <submittedName>
        <fullName evidence="2">Peptidase M3</fullName>
    </submittedName>
</protein>
<keyword evidence="5" id="KW-1185">Reference proteome</keyword>
<dbReference type="EMBL" id="VUNJ01000007">
    <property type="protein sequence ID" value="MST92031.1"/>
    <property type="molecule type" value="Genomic_DNA"/>
</dbReference>
<reference evidence="4 7" key="3">
    <citation type="submission" date="2019-08" db="EMBL/GenBank/DDBJ databases">
        <title>In-depth cultivation of the pig gut microbiome towards novel bacterial diversity and tailored functional studies.</title>
        <authorList>
            <person name="Wylensek D."/>
            <person name="Hitch T.C.A."/>
            <person name="Clavel T."/>
        </authorList>
    </citation>
    <scope>NUCLEOTIDE SEQUENCE [LARGE SCALE GENOMIC DNA]</scope>
    <source>
        <strain evidence="4 7">WCA3-601-WT-6J</strain>
    </source>
</reference>
<evidence type="ECO:0000313" key="3">
    <source>
        <dbReference type="EMBL" id="KUE75621.1"/>
    </source>
</evidence>
<accession>A0A0W7TPC8</accession>
<dbReference type="EMBL" id="LMUA01000018">
    <property type="protein sequence ID" value="KUE75621.1"/>
    <property type="molecule type" value="Genomic_DNA"/>
</dbReference>
<name>A0A0D8J2F5_9FIRM</name>
<evidence type="ECO:0000313" key="2">
    <source>
        <dbReference type="EMBL" id="KJF41097.1"/>
    </source>
</evidence>
<feature type="signal peptide" evidence="1">
    <location>
        <begin position="1"/>
        <end position="29"/>
    </location>
</feature>
<gene>
    <name evidence="3" type="ORF">ASJ35_12670</name>
    <name evidence="4" type="ORF">FYJ76_08780</name>
    <name evidence="2" type="ORF">TQ39_02450</name>
</gene>
<proteinExistence type="predicted"/>
<sequence length="578" mass="65355">MIHRRKAGRAAAAVLAACLLFSACGPNLFQTQAEERPPVVHADVDFSTLEYTRPDLDALNAKIDTALEQVSAGDKEEETLALYDDILADISELDTMSAIAGIRYNIDLTDEYYEAEELALDEAYTRLDNRMNELTGAILESGYGKAARARWGDGFVERYEVNSKLNSPEIEELSIREQALVSEYQKLSATEYTAERDGEAVTLNDLDLTQESDIALYYAIYEKRNAELGQIYRELVQLRVEIAKKLGYDSYTDYAYDLLGRDFTKEDAAAFSEKVKEYLAPISDAIYNRYYSDIAAAQARTDVTFDDGIPVLEQALKNGGYPAAMSDALTYMLEHNLYSFGGGANKMAAGYTTLLNRYAAPYMFVNTDYYTDPGTLFHEFGHYYNFYLMGETLWNDGNNLDLAEIHSQGLEVLMFDTYEDMYGEDASYIEYAQLMNLVDSVLQGCAEDEFQQAVFEDPDMPLDEMNLLHAQIYQDYMGYPLVYEWVDIHHHFETPFYYVSYATSAVSALELWADALENRDKAMQIYDKLTQYTINVEYLETLKKVGLSDPFSSDCVQRVAQALNDEMQLSGKPGSKAA</sequence>
<dbReference type="GO" id="GO:0006518">
    <property type="term" value="P:peptide metabolic process"/>
    <property type="evidence" value="ECO:0007669"/>
    <property type="project" value="TreeGrafter"/>
</dbReference>
<dbReference type="AlphaFoldDB" id="A0A0D8J2F5"/>
<organism evidence="2 5">
    <name type="scientific">Ruthenibacterium lactatiformans</name>
    <dbReference type="NCBI Taxonomy" id="1550024"/>
    <lineage>
        <taxon>Bacteria</taxon>
        <taxon>Bacillati</taxon>
        <taxon>Bacillota</taxon>
        <taxon>Clostridia</taxon>
        <taxon>Eubacteriales</taxon>
        <taxon>Oscillospiraceae</taxon>
        <taxon>Ruthenibacterium</taxon>
    </lineage>
</organism>
<comment type="caution">
    <text evidence="2">The sequence shown here is derived from an EMBL/GenBank/DDBJ whole genome shotgun (WGS) entry which is preliminary data.</text>
</comment>
<evidence type="ECO:0000313" key="5">
    <source>
        <dbReference type="Proteomes" id="UP000032483"/>
    </source>
</evidence>
<reference evidence="2" key="1">
    <citation type="submission" date="2015-02" db="EMBL/GenBank/DDBJ databases">
        <title>A novel member of the family Ruminococcaceae isolated from human feces.</title>
        <authorList>
            <person name="Shkoporov A.N."/>
            <person name="Chaplin A.V."/>
            <person name="Motuzova O.V."/>
            <person name="Kafarskaia L.I."/>
            <person name="Khokhlova E.V."/>
            <person name="Efimov B.A."/>
        </authorList>
    </citation>
    <scope>NUCLEOTIDE SEQUENCE [LARGE SCALE GENOMIC DNA]</scope>
    <source>
        <strain evidence="2">585-1</strain>
    </source>
</reference>
<feature type="chain" id="PRO_5038291019" evidence="1">
    <location>
        <begin position="30"/>
        <end position="578"/>
    </location>
</feature>
<dbReference type="PATRIC" id="fig|1550024.3.peg.547"/>
<dbReference type="RefSeq" id="WP_050004432.1">
    <property type="nucleotide sequence ID" value="NZ_CAUDWH010000009.1"/>
</dbReference>
<dbReference type="Proteomes" id="UP000053433">
    <property type="component" value="Unassembled WGS sequence"/>
</dbReference>
<dbReference type="PROSITE" id="PS51257">
    <property type="entry name" value="PROKAR_LIPOPROTEIN"/>
    <property type="match status" value="1"/>
</dbReference>
<dbReference type="GeneID" id="42855495"/>
<dbReference type="InterPro" id="IPR045090">
    <property type="entry name" value="Pept_M3A_M3B"/>
</dbReference>